<organism evidence="2 3">
    <name type="scientific">Flexivirga endophytica</name>
    <dbReference type="NCBI Taxonomy" id="1849103"/>
    <lineage>
        <taxon>Bacteria</taxon>
        <taxon>Bacillati</taxon>
        <taxon>Actinomycetota</taxon>
        <taxon>Actinomycetes</taxon>
        <taxon>Micrococcales</taxon>
        <taxon>Dermacoccaceae</taxon>
        <taxon>Flexivirga</taxon>
    </lineage>
</organism>
<protein>
    <recommendedName>
        <fullName evidence="4">Class F sortase</fullName>
    </recommendedName>
</protein>
<evidence type="ECO:0008006" key="4">
    <source>
        <dbReference type="Google" id="ProtNLM"/>
    </source>
</evidence>
<dbReference type="InterPro" id="IPR023365">
    <property type="entry name" value="Sortase_dom-sf"/>
</dbReference>
<dbReference type="InterPro" id="IPR005754">
    <property type="entry name" value="Sortase"/>
</dbReference>
<evidence type="ECO:0000313" key="2">
    <source>
        <dbReference type="EMBL" id="GGB22050.1"/>
    </source>
</evidence>
<dbReference type="Pfam" id="PF04203">
    <property type="entry name" value="Sortase"/>
    <property type="match status" value="1"/>
</dbReference>
<reference evidence="2" key="1">
    <citation type="journal article" date="2014" name="Int. J. Syst. Evol. Microbiol.">
        <title>Complete genome sequence of Corynebacterium casei LMG S-19264T (=DSM 44701T), isolated from a smear-ripened cheese.</title>
        <authorList>
            <consortium name="US DOE Joint Genome Institute (JGI-PGF)"/>
            <person name="Walter F."/>
            <person name="Albersmeier A."/>
            <person name="Kalinowski J."/>
            <person name="Ruckert C."/>
        </authorList>
    </citation>
    <scope>NUCLEOTIDE SEQUENCE</scope>
    <source>
        <strain evidence="2">CGMCC 1.15085</strain>
    </source>
</reference>
<dbReference type="CDD" id="cd05829">
    <property type="entry name" value="Sortase_F"/>
    <property type="match status" value="1"/>
</dbReference>
<evidence type="ECO:0000313" key="3">
    <source>
        <dbReference type="Proteomes" id="UP000636793"/>
    </source>
</evidence>
<dbReference type="GO" id="GO:0016787">
    <property type="term" value="F:hydrolase activity"/>
    <property type="evidence" value="ECO:0007669"/>
    <property type="project" value="UniProtKB-KW"/>
</dbReference>
<dbReference type="InterPro" id="IPR042001">
    <property type="entry name" value="Sortase_F"/>
</dbReference>
<comment type="caution">
    <text evidence="2">The sequence shown here is derived from an EMBL/GenBank/DDBJ whole genome shotgun (WGS) entry which is preliminary data.</text>
</comment>
<keyword evidence="3" id="KW-1185">Reference proteome</keyword>
<keyword evidence="1" id="KW-0378">Hydrolase</keyword>
<evidence type="ECO:0000256" key="1">
    <source>
        <dbReference type="ARBA" id="ARBA00022801"/>
    </source>
</evidence>
<dbReference type="SUPFAM" id="SSF63817">
    <property type="entry name" value="Sortase"/>
    <property type="match status" value="1"/>
</dbReference>
<gene>
    <name evidence="2" type="ORF">GCM10011492_09920</name>
</gene>
<dbReference type="EMBL" id="BMHI01000001">
    <property type="protein sequence ID" value="GGB22050.1"/>
    <property type="molecule type" value="Genomic_DNA"/>
</dbReference>
<dbReference type="AlphaFoldDB" id="A0A916WQW5"/>
<name>A0A916WQW5_9MICO</name>
<proteinExistence type="predicted"/>
<dbReference type="Proteomes" id="UP000636793">
    <property type="component" value="Unassembled WGS sequence"/>
</dbReference>
<sequence>MAPNQVWIPSVSTRVAIVAEGQSGGLAAIPSTPGRVGWMDWTPPLGAPAGTVVIAGHVTFNNVPGSFYRLPNIKPGAVVYTANGAGTVQAWRVQSANIYPKGKLPASVWSSTGPRRLALVTCTGNIGLVPKQGGYAHLDNLVVLAAPVATR</sequence>
<reference evidence="2" key="2">
    <citation type="submission" date="2020-09" db="EMBL/GenBank/DDBJ databases">
        <authorList>
            <person name="Sun Q."/>
            <person name="Zhou Y."/>
        </authorList>
    </citation>
    <scope>NUCLEOTIDE SEQUENCE</scope>
    <source>
        <strain evidence="2">CGMCC 1.15085</strain>
    </source>
</reference>
<dbReference type="Gene3D" id="2.40.260.10">
    <property type="entry name" value="Sortase"/>
    <property type="match status" value="1"/>
</dbReference>
<accession>A0A916WQW5</accession>